<gene>
    <name evidence="2" type="ORF">OUZ56_031267</name>
</gene>
<evidence type="ECO:0000313" key="2">
    <source>
        <dbReference type="EMBL" id="KAK4016318.1"/>
    </source>
</evidence>
<organism evidence="2 3">
    <name type="scientific">Daphnia magna</name>
    <dbReference type="NCBI Taxonomy" id="35525"/>
    <lineage>
        <taxon>Eukaryota</taxon>
        <taxon>Metazoa</taxon>
        <taxon>Ecdysozoa</taxon>
        <taxon>Arthropoda</taxon>
        <taxon>Crustacea</taxon>
        <taxon>Branchiopoda</taxon>
        <taxon>Diplostraca</taxon>
        <taxon>Cladocera</taxon>
        <taxon>Anomopoda</taxon>
        <taxon>Daphniidae</taxon>
        <taxon>Daphnia</taxon>
    </lineage>
</organism>
<sequence length="135" mass="14105">MAEGGNNDPADLDAVSIQSDASTEILYIPEGQVVPVVDLITPSTTPDSSVHFVSPSGSSCSDLIDSDGESICDPPMLDESDYSMSIPSPWNSSEEDQISSYSGSFTGSELSLESSAVSEDLLFCCSESSLCSDDS</sequence>
<evidence type="ECO:0000313" key="3">
    <source>
        <dbReference type="Proteomes" id="UP001234178"/>
    </source>
</evidence>
<reference evidence="2 3" key="1">
    <citation type="journal article" date="2023" name="Nucleic Acids Res.">
        <title>The hologenome of Daphnia magna reveals possible DNA methylation and microbiome-mediated evolution of the host genome.</title>
        <authorList>
            <person name="Chaturvedi A."/>
            <person name="Li X."/>
            <person name="Dhandapani V."/>
            <person name="Marshall H."/>
            <person name="Kissane S."/>
            <person name="Cuenca-Cambronero M."/>
            <person name="Asole G."/>
            <person name="Calvet F."/>
            <person name="Ruiz-Romero M."/>
            <person name="Marangio P."/>
            <person name="Guigo R."/>
            <person name="Rago D."/>
            <person name="Mirbahai L."/>
            <person name="Eastwood N."/>
            <person name="Colbourne J.K."/>
            <person name="Zhou J."/>
            <person name="Mallon E."/>
            <person name="Orsini L."/>
        </authorList>
    </citation>
    <scope>NUCLEOTIDE SEQUENCE [LARGE SCALE GENOMIC DNA]</scope>
    <source>
        <strain evidence="2">LRV0_1</strain>
    </source>
</reference>
<evidence type="ECO:0000256" key="1">
    <source>
        <dbReference type="SAM" id="MobiDB-lite"/>
    </source>
</evidence>
<proteinExistence type="predicted"/>
<keyword evidence="3" id="KW-1185">Reference proteome</keyword>
<protein>
    <submittedName>
        <fullName evidence="2">Uncharacterized protein</fullName>
    </submittedName>
</protein>
<dbReference type="Proteomes" id="UP001234178">
    <property type="component" value="Unassembled WGS sequence"/>
</dbReference>
<comment type="caution">
    <text evidence="2">The sequence shown here is derived from an EMBL/GenBank/DDBJ whole genome shotgun (WGS) entry which is preliminary data.</text>
</comment>
<accession>A0ABQ9ZTS6</accession>
<feature type="compositionally biased region" description="Polar residues" evidence="1">
    <location>
        <begin position="82"/>
        <end position="104"/>
    </location>
</feature>
<dbReference type="EMBL" id="JAOYFB010000005">
    <property type="protein sequence ID" value="KAK4016318.1"/>
    <property type="molecule type" value="Genomic_DNA"/>
</dbReference>
<feature type="region of interest" description="Disordered" evidence="1">
    <location>
        <begin position="75"/>
        <end position="104"/>
    </location>
</feature>
<name>A0ABQ9ZTS6_9CRUS</name>